<keyword evidence="3" id="KW-1185">Reference proteome</keyword>
<evidence type="ECO:0000313" key="3">
    <source>
        <dbReference type="Proteomes" id="UP001240236"/>
    </source>
</evidence>
<dbReference type="Pfam" id="PF08445">
    <property type="entry name" value="FR47"/>
    <property type="match status" value="1"/>
</dbReference>
<dbReference type="InterPro" id="IPR000182">
    <property type="entry name" value="GNAT_dom"/>
</dbReference>
<feature type="domain" description="N-acetyltransferase" evidence="1">
    <location>
        <begin position="1"/>
        <end position="90"/>
    </location>
</feature>
<evidence type="ECO:0000313" key="2">
    <source>
        <dbReference type="EMBL" id="MDQ0363753.1"/>
    </source>
</evidence>
<protein>
    <submittedName>
        <fullName evidence="2">GNAT family acetyltransferase</fullName>
    </submittedName>
</protein>
<reference evidence="2 3" key="1">
    <citation type="submission" date="2023-07" db="EMBL/GenBank/DDBJ databases">
        <title>Sequencing the genomes of 1000 actinobacteria strains.</title>
        <authorList>
            <person name="Klenk H.-P."/>
        </authorList>
    </citation>
    <scope>NUCLEOTIDE SEQUENCE [LARGE SCALE GENOMIC DNA]</scope>
    <source>
        <strain evidence="2 3">DSM 44709</strain>
    </source>
</reference>
<dbReference type="AlphaFoldDB" id="A0AAE4AX40"/>
<organism evidence="2 3">
    <name type="scientific">Catenuloplanes indicus</name>
    <dbReference type="NCBI Taxonomy" id="137267"/>
    <lineage>
        <taxon>Bacteria</taxon>
        <taxon>Bacillati</taxon>
        <taxon>Actinomycetota</taxon>
        <taxon>Actinomycetes</taxon>
        <taxon>Micromonosporales</taxon>
        <taxon>Micromonosporaceae</taxon>
        <taxon>Catenuloplanes</taxon>
    </lineage>
</organism>
<dbReference type="SUPFAM" id="SSF55729">
    <property type="entry name" value="Acyl-CoA N-acyltransferases (Nat)"/>
    <property type="match status" value="1"/>
</dbReference>
<gene>
    <name evidence="2" type="ORF">J2S42_000422</name>
</gene>
<evidence type="ECO:0000259" key="1">
    <source>
        <dbReference type="PROSITE" id="PS51186"/>
    </source>
</evidence>
<name>A0AAE4AX40_9ACTN</name>
<dbReference type="Gene3D" id="3.40.630.30">
    <property type="match status" value="1"/>
</dbReference>
<dbReference type="EMBL" id="JAUSUZ010000001">
    <property type="protein sequence ID" value="MDQ0363753.1"/>
    <property type="molecule type" value="Genomic_DNA"/>
</dbReference>
<sequence>MAVAADGTCAGGGLAVAPHDGVSELAGIAVRPAFRRRGLAAAITAGITARLHAAGADVPWLEATGPDSGRIYERLGYRAAGERLYLALAG</sequence>
<dbReference type="PROSITE" id="PS51186">
    <property type="entry name" value="GNAT"/>
    <property type="match status" value="1"/>
</dbReference>
<dbReference type="InterPro" id="IPR013653">
    <property type="entry name" value="GCN5-like_dom"/>
</dbReference>
<accession>A0AAE4AX40</accession>
<proteinExistence type="predicted"/>
<dbReference type="InterPro" id="IPR016181">
    <property type="entry name" value="Acyl_CoA_acyltransferase"/>
</dbReference>
<dbReference type="Proteomes" id="UP001240236">
    <property type="component" value="Unassembled WGS sequence"/>
</dbReference>
<comment type="caution">
    <text evidence="2">The sequence shown here is derived from an EMBL/GenBank/DDBJ whole genome shotgun (WGS) entry which is preliminary data.</text>
</comment>
<dbReference type="GO" id="GO:0016747">
    <property type="term" value="F:acyltransferase activity, transferring groups other than amino-acyl groups"/>
    <property type="evidence" value="ECO:0007669"/>
    <property type="project" value="InterPro"/>
</dbReference>